<dbReference type="PROSITE" id="PS51318">
    <property type="entry name" value="TAT"/>
    <property type="match status" value="1"/>
</dbReference>
<keyword evidence="2" id="KW-0325">Glycoprotein</keyword>
<accession>A0A0D6JVI7</accession>
<gene>
    <name evidence="3" type="ORF">BN996_03099</name>
</gene>
<organism evidence="3 4">
    <name type="scientific">Haloferax massiliensis</name>
    <dbReference type="NCBI Taxonomy" id="1476858"/>
    <lineage>
        <taxon>Archaea</taxon>
        <taxon>Methanobacteriati</taxon>
        <taxon>Methanobacteriota</taxon>
        <taxon>Stenosarchaea group</taxon>
        <taxon>Halobacteria</taxon>
        <taxon>Halobacteriales</taxon>
        <taxon>Haloferacaceae</taxon>
        <taxon>Haloferax</taxon>
    </lineage>
</organism>
<dbReference type="SUPFAM" id="SSF51126">
    <property type="entry name" value="Pectin lyase-like"/>
    <property type="match status" value="1"/>
</dbReference>
<dbReference type="InterPro" id="IPR011050">
    <property type="entry name" value="Pectin_lyase_fold/virulence"/>
</dbReference>
<sequence>MRHNRREFMRAIGVGTIGSSALLAADSAAAADGSERADSSAGSYFDPDDGFADAAPWLDDDTPVYTVTEPTREAFEAAVNRSGPRVVVFETSGTIDLGAERLTIDEDELYLAGQTAPSPGITLVRGGLWVEADDCLLRHIRVRPGDAGQDVGWIPDGVRTADETENNVIDHCSITWAVDENGSPGYDSRRTTYSNCIMAEGLADATHPKGTHSYGSLVGDGAEEVALYGNVWAHNIGRNPRLKAETRSALVNNVMYHYNESVNLGDSTVASIVGNSFLRVDEGDYNIEGGGEVYGDANTTDPETPMYGPDVTLLDEPPLWPDGLSPLSTADATRHNLAYAGARPGDRTYQDRRVINNVRNFGGEYIDSQSAVGGYPDLAENSRELHVPESDLRQWLESHAVRVEQREAGSR</sequence>
<keyword evidence="4" id="KW-1185">Reference proteome</keyword>
<dbReference type="EMBL" id="CSTE01000003">
    <property type="protein sequence ID" value="CQR52327.1"/>
    <property type="molecule type" value="Genomic_DNA"/>
</dbReference>
<dbReference type="Gene3D" id="2.160.20.10">
    <property type="entry name" value="Single-stranded right-handed beta-helix, Pectin lyase-like"/>
    <property type="match status" value="1"/>
</dbReference>
<dbReference type="InterPro" id="IPR012334">
    <property type="entry name" value="Pectin_lyas_fold"/>
</dbReference>
<name>A0A0D6JVI7_9EURY</name>
<dbReference type="AlphaFoldDB" id="A0A0D6JVI7"/>
<dbReference type="InterPro" id="IPR052063">
    <property type="entry name" value="Polysaccharide_Lyase_1"/>
</dbReference>
<evidence type="ECO:0008006" key="5">
    <source>
        <dbReference type="Google" id="ProtNLM"/>
    </source>
</evidence>
<evidence type="ECO:0000313" key="3">
    <source>
        <dbReference type="EMBL" id="CQR52327.1"/>
    </source>
</evidence>
<protein>
    <recommendedName>
        <fullName evidence="5">Pectate lyase</fullName>
    </recommendedName>
</protein>
<proteinExistence type="predicted"/>
<reference evidence="4" key="1">
    <citation type="submission" date="2015-03" db="EMBL/GenBank/DDBJ databases">
        <authorList>
            <person name="Urmite Genomes"/>
        </authorList>
    </citation>
    <scope>NUCLEOTIDE SEQUENCE [LARGE SCALE GENOMIC DNA]</scope>
    <source>
        <strain evidence="4">Arc-Hr</strain>
    </source>
</reference>
<dbReference type="PANTHER" id="PTHR42970">
    <property type="entry name" value="PECTATE LYASE C-RELATED"/>
    <property type="match status" value="1"/>
</dbReference>
<evidence type="ECO:0000256" key="2">
    <source>
        <dbReference type="ARBA" id="ARBA00023180"/>
    </source>
</evidence>
<dbReference type="Proteomes" id="UP000198902">
    <property type="component" value="Unassembled WGS sequence"/>
</dbReference>
<evidence type="ECO:0000313" key="4">
    <source>
        <dbReference type="Proteomes" id="UP000198902"/>
    </source>
</evidence>
<dbReference type="GO" id="GO:0046872">
    <property type="term" value="F:metal ion binding"/>
    <property type="evidence" value="ECO:0007669"/>
    <property type="project" value="UniProtKB-KW"/>
</dbReference>
<keyword evidence="1" id="KW-0479">Metal-binding</keyword>
<dbReference type="PANTHER" id="PTHR42970:SF1">
    <property type="entry name" value="PECTATE LYASE C-RELATED"/>
    <property type="match status" value="1"/>
</dbReference>
<dbReference type="InterPro" id="IPR006311">
    <property type="entry name" value="TAT_signal"/>
</dbReference>
<evidence type="ECO:0000256" key="1">
    <source>
        <dbReference type="ARBA" id="ARBA00022723"/>
    </source>
</evidence>